<feature type="chain" id="PRO_5002802804" description="Lipoprotein" evidence="1">
    <location>
        <begin position="23"/>
        <end position="232"/>
    </location>
</feature>
<sequence length="232" mass="24993" precursor="true">MKNIAVGLVPIALLLLSSCASVSVKGEHREASKPVQKPAKIYVAAFDTTKGAYKIAGTEAKDPESFKHKTAETLANYVTKCVNEHVVPAERAADAHRLPRQGWLITGEFLRVNTGNRELRALVGLGAGGSKMETRVSVIDLAGNGKPFLTFETTGGSNAMPGLLESSGPGSAAMSMTTQSMMGVTDDAARTSRMIAGELNTYMMERGWIAKGKKYSVKKLGEYQLIHEQYFH</sequence>
<dbReference type="PROSITE" id="PS51257">
    <property type="entry name" value="PROKAR_LIPOPROTEIN"/>
    <property type="match status" value="1"/>
</dbReference>
<keyword evidence="3" id="KW-1185">Reference proteome</keyword>
<protein>
    <recommendedName>
        <fullName evidence="4">Lipoprotein</fullName>
    </recommendedName>
</protein>
<evidence type="ECO:0000313" key="2">
    <source>
        <dbReference type="EMBL" id="EDY18252.1"/>
    </source>
</evidence>
<dbReference type="InterPro" id="IPR025522">
    <property type="entry name" value="DUF4410"/>
</dbReference>
<comment type="caution">
    <text evidence="2">The sequence shown here is derived from an EMBL/GenBank/DDBJ whole genome shotgun (WGS) entry which is preliminary data.</text>
</comment>
<dbReference type="Proteomes" id="UP000005824">
    <property type="component" value="Unassembled WGS sequence"/>
</dbReference>
<feature type="signal peptide" evidence="1">
    <location>
        <begin position="1"/>
        <end position="22"/>
    </location>
</feature>
<evidence type="ECO:0000313" key="3">
    <source>
        <dbReference type="Proteomes" id="UP000005824"/>
    </source>
</evidence>
<keyword evidence="1" id="KW-0732">Signal</keyword>
<dbReference type="AlphaFoldDB" id="B4D547"/>
<dbReference type="InParanoid" id="B4D547"/>
<name>B4D547_9BACT</name>
<reference evidence="2 3" key="1">
    <citation type="journal article" date="2011" name="J. Bacteriol.">
        <title>Genome sequence of Chthoniobacter flavus Ellin428, an aerobic heterotrophic soil bacterium.</title>
        <authorList>
            <person name="Kant R."/>
            <person name="van Passel M.W."/>
            <person name="Palva A."/>
            <person name="Lucas S."/>
            <person name="Lapidus A."/>
            <person name="Glavina Del Rio T."/>
            <person name="Dalin E."/>
            <person name="Tice H."/>
            <person name="Bruce D."/>
            <person name="Goodwin L."/>
            <person name="Pitluck S."/>
            <person name="Larimer F.W."/>
            <person name="Land M.L."/>
            <person name="Hauser L."/>
            <person name="Sangwan P."/>
            <person name="de Vos W.M."/>
            <person name="Janssen P.H."/>
            <person name="Smidt H."/>
        </authorList>
    </citation>
    <scope>NUCLEOTIDE SEQUENCE [LARGE SCALE GENOMIC DNA]</scope>
    <source>
        <strain evidence="2 3">Ellin428</strain>
    </source>
</reference>
<dbReference type="EMBL" id="ABVL01000013">
    <property type="protein sequence ID" value="EDY18252.1"/>
    <property type="molecule type" value="Genomic_DNA"/>
</dbReference>
<proteinExistence type="predicted"/>
<organism evidence="2 3">
    <name type="scientific">Chthoniobacter flavus Ellin428</name>
    <dbReference type="NCBI Taxonomy" id="497964"/>
    <lineage>
        <taxon>Bacteria</taxon>
        <taxon>Pseudomonadati</taxon>
        <taxon>Verrucomicrobiota</taxon>
        <taxon>Spartobacteria</taxon>
        <taxon>Chthoniobacterales</taxon>
        <taxon>Chthoniobacteraceae</taxon>
        <taxon>Chthoniobacter</taxon>
    </lineage>
</organism>
<evidence type="ECO:0000256" key="1">
    <source>
        <dbReference type="SAM" id="SignalP"/>
    </source>
</evidence>
<gene>
    <name evidence="2" type="ORF">CfE428DRAFT_4036</name>
</gene>
<dbReference type="Pfam" id="PF14366">
    <property type="entry name" value="DUF4410"/>
    <property type="match status" value="1"/>
</dbReference>
<evidence type="ECO:0008006" key="4">
    <source>
        <dbReference type="Google" id="ProtNLM"/>
    </source>
</evidence>
<dbReference type="eggNOG" id="ENOG5033BDB">
    <property type="taxonomic scope" value="Bacteria"/>
</dbReference>
<dbReference type="RefSeq" id="WP_006981360.1">
    <property type="nucleotide sequence ID" value="NZ_ABVL01000013.1"/>
</dbReference>
<accession>B4D547</accession>